<organism evidence="1 2">
    <name type="scientific">Chitinophaga eiseniae</name>
    <dbReference type="NCBI Taxonomy" id="634771"/>
    <lineage>
        <taxon>Bacteria</taxon>
        <taxon>Pseudomonadati</taxon>
        <taxon>Bacteroidota</taxon>
        <taxon>Chitinophagia</taxon>
        <taxon>Chitinophagales</taxon>
        <taxon>Chitinophagaceae</taxon>
        <taxon>Chitinophaga</taxon>
    </lineage>
</organism>
<protein>
    <recommendedName>
        <fullName evidence="3">Glycosyl transferase family 2</fullName>
    </recommendedName>
</protein>
<dbReference type="RefSeq" id="WP_078670559.1">
    <property type="nucleotide sequence ID" value="NZ_FUWZ01000003.1"/>
</dbReference>
<sequence length="181" mass="21135">MKIWYSTPYATDKNIGRAYNEECRRAGPDDWICLRDGDTIFLTPEGKWGQQIEDIVRKYGAHFDLIGCMTNRLRGTNQLHNGQFSNDHNIQSHAGIAKELYETKYDSVRTLQGVAAGLFLLFPRRTWDMVKFREHSVTFDTHFSNMLRAKGGRIGIAEGLYLYHWYRGWAEDPFNDKHLRK</sequence>
<dbReference type="Gene3D" id="3.90.550.10">
    <property type="entry name" value="Spore Coat Polysaccharide Biosynthesis Protein SpsA, Chain A"/>
    <property type="match status" value="1"/>
</dbReference>
<gene>
    <name evidence="1" type="ORF">SAMN04488128_103185</name>
</gene>
<dbReference type="SUPFAM" id="SSF53448">
    <property type="entry name" value="Nucleotide-diphospho-sugar transferases"/>
    <property type="match status" value="1"/>
</dbReference>
<dbReference type="EMBL" id="FUWZ01000003">
    <property type="protein sequence ID" value="SKA29882.1"/>
    <property type="molecule type" value="Genomic_DNA"/>
</dbReference>
<reference evidence="2" key="1">
    <citation type="submission" date="2017-02" db="EMBL/GenBank/DDBJ databases">
        <authorList>
            <person name="Varghese N."/>
            <person name="Submissions S."/>
        </authorList>
    </citation>
    <scope>NUCLEOTIDE SEQUENCE [LARGE SCALE GENOMIC DNA]</scope>
    <source>
        <strain evidence="2">DSM 22224</strain>
    </source>
</reference>
<evidence type="ECO:0008006" key="3">
    <source>
        <dbReference type="Google" id="ProtNLM"/>
    </source>
</evidence>
<dbReference type="Proteomes" id="UP000190367">
    <property type="component" value="Unassembled WGS sequence"/>
</dbReference>
<dbReference type="OrthoDB" id="675029at2"/>
<proteinExistence type="predicted"/>
<name>A0A1T4SNX7_9BACT</name>
<evidence type="ECO:0000313" key="1">
    <source>
        <dbReference type="EMBL" id="SKA29882.1"/>
    </source>
</evidence>
<dbReference type="AlphaFoldDB" id="A0A1T4SNX7"/>
<keyword evidence="2" id="KW-1185">Reference proteome</keyword>
<dbReference type="STRING" id="634771.SAMN04488128_103185"/>
<evidence type="ECO:0000313" key="2">
    <source>
        <dbReference type="Proteomes" id="UP000190367"/>
    </source>
</evidence>
<dbReference type="InterPro" id="IPR029044">
    <property type="entry name" value="Nucleotide-diphossugar_trans"/>
</dbReference>
<accession>A0A1T4SNX7</accession>